<evidence type="ECO:0000313" key="2">
    <source>
        <dbReference type="EMBL" id="HGW93607.1"/>
    </source>
</evidence>
<dbReference type="EMBL" id="DSRD01000317">
    <property type="protein sequence ID" value="HGW93607.1"/>
    <property type="molecule type" value="Genomic_DNA"/>
</dbReference>
<gene>
    <name evidence="2" type="ORF">ENR47_04900</name>
</gene>
<protein>
    <submittedName>
        <fullName evidence="2">Uncharacterized protein</fullName>
    </submittedName>
</protein>
<reference evidence="2" key="1">
    <citation type="journal article" date="2020" name="mSystems">
        <title>Genome- and Community-Level Interaction Insights into Carbon Utilization and Element Cycling Functions of Hydrothermarchaeota in Hydrothermal Sediment.</title>
        <authorList>
            <person name="Zhou Z."/>
            <person name="Liu Y."/>
            <person name="Xu W."/>
            <person name="Pan J."/>
            <person name="Luo Z.H."/>
            <person name="Li M."/>
        </authorList>
    </citation>
    <scope>NUCLEOTIDE SEQUENCE [LARGE SCALE GENOMIC DNA]</scope>
    <source>
        <strain evidence="2">SpSt-402</strain>
    </source>
</reference>
<comment type="caution">
    <text evidence="2">The sequence shown here is derived from an EMBL/GenBank/DDBJ whole genome shotgun (WGS) entry which is preliminary data.</text>
</comment>
<feature type="transmembrane region" description="Helical" evidence="1">
    <location>
        <begin position="12"/>
        <end position="31"/>
    </location>
</feature>
<proteinExistence type="predicted"/>
<keyword evidence="1" id="KW-0812">Transmembrane</keyword>
<keyword evidence="1" id="KW-1133">Transmembrane helix</keyword>
<evidence type="ECO:0000256" key="1">
    <source>
        <dbReference type="SAM" id="Phobius"/>
    </source>
</evidence>
<feature type="transmembrane region" description="Helical" evidence="1">
    <location>
        <begin position="51"/>
        <end position="72"/>
    </location>
</feature>
<keyword evidence="1" id="KW-0472">Membrane</keyword>
<accession>A0A832H1Y3</accession>
<name>A0A832H1Y3_9CYAN</name>
<sequence>MAIKILERVMGTQAFASLGFTVGSTVIPVVIQVLQNEMTLEAGIAQVGYQSFTAAVITPIVLLFPPVGMALISAKVLQAIWAEISPEWKTALNQSMKLAMPVKGCIVLPAS</sequence>
<organism evidence="2">
    <name type="scientific">Oscillatoriales cyanobacterium SpSt-402</name>
    <dbReference type="NCBI Taxonomy" id="2282168"/>
    <lineage>
        <taxon>Bacteria</taxon>
        <taxon>Bacillati</taxon>
        <taxon>Cyanobacteriota</taxon>
        <taxon>Cyanophyceae</taxon>
        <taxon>Oscillatoriophycideae</taxon>
        <taxon>Oscillatoriales</taxon>
    </lineage>
</organism>
<dbReference type="AlphaFoldDB" id="A0A832H1Y3"/>